<name>A0ABX1W4U2_9SPHI</name>
<feature type="domain" description="Outer membrane protein beta-barrel" evidence="1">
    <location>
        <begin position="216"/>
        <end position="500"/>
    </location>
</feature>
<dbReference type="Proteomes" id="UP000566071">
    <property type="component" value="Unassembled WGS sequence"/>
</dbReference>
<reference evidence="2 3" key="1">
    <citation type="submission" date="2020-05" db="EMBL/GenBank/DDBJ databases">
        <authorList>
            <person name="Khan S.A."/>
            <person name="Jeon C.O."/>
            <person name="Chun B.H."/>
        </authorList>
    </citation>
    <scope>NUCLEOTIDE SEQUENCE [LARGE SCALE GENOMIC DNA]</scope>
    <source>
        <strain evidence="2 3">S1162</strain>
    </source>
</reference>
<evidence type="ECO:0000313" key="3">
    <source>
        <dbReference type="Proteomes" id="UP000566071"/>
    </source>
</evidence>
<evidence type="ECO:0000313" key="2">
    <source>
        <dbReference type="EMBL" id="NNU34025.1"/>
    </source>
</evidence>
<dbReference type="InterPro" id="IPR041700">
    <property type="entry name" value="OMP_b-brl_3"/>
</dbReference>
<dbReference type="EMBL" id="JABFCR010000028">
    <property type="protein sequence ID" value="NNU34025.1"/>
    <property type="molecule type" value="Genomic_DNA"/>
</dbReference>
<evidence type="ECO:0000259" key="1">
    <source>
        <dbReference type="Pfam" id="PF14905"/>
    </source>
</evidence>
<organism evidence="2 3">
    <name type="scientific">Mucilaginibacter humi</name>
    <dbReference type="NCBI Taxonomy" id="2732510"/>
    <lineage>
        <taxon>Bacteria</taxon>
        <taxon>Pseudomonadati</taxon>
        <taxon>Bacteroidota</taxon>
        <taxon>Sphingobacteriia</taxon>
        <taxon>Sphingobacteriales</taxon>
        <taxon>Sphingobacteriaceae</taxon>
        <taxon>Mucilaginibacter</taxon>
    </lineage>
</organism>
<proteinExistence type="predicted"/>
<accession>A0ABX1W4U2</accession>
<comment type="caution">
    <text evidence="2">The sequence shown here is derived from an EMBL/GenBank/DDBJ whole genome shotgun (WGS) entry which is preliminary data.</text>
</comment>
<protein>
    <submittedName>
        <fullName evidence="2">Outer membrane beta-barrel protein</fullName>
    </submittedName>
</protein>
<gene>
    <name evidence="2" type="ORF">HK413_07405</name>
</gene>
<keyword evidence="3" id="KW-1185">Reference proteome</keyword>
<sequence>MKSKIKKSTIGKVYAGAGTRGRYEGGGIMSTFRDTLQISVIGTTNNLTKTGFSTSDLNSMGGFNRSGGGVVNDGTFGGNGNGGIEKMWSGGFNINNDYGKKLKTNMMYFYYNYVKDYDKKLLTEQTLDKTLLTTLNTNVSQLRQQRHTVSSLIEWAPDTIQKIRFDVRLDLAPTGFGANGTTSTFNTQTPKLSDLLTKQSTNSTANEFNDNFMYYRKLKKPGSSLTINQNFNLKNNSSDDYNLNNLTSYTTAINSSVLDRYVNTKYSRYFGSLDGWYNTPFSKKLSYEIYLHTRFHITSNKLATYDMSPTGNYDKFLDSQSSDLVRPHFIQNVKNTLSYIINPKLTLKAAIDLEYQSYTNNFNTNIPNTNNKYIFLFPSLRLNGQKFNLNYYEFANPPDITQMQPITRQVSQLETFSGNPNLAPSHQRELSYNYYNYNSDKQSYFNLNGSTTLLTNNVIQVSTKDVNGFITSTYANKGGGWYANFGMNRGKQFKKSQTLAIQFK</sequence>
<dbReference type="RefSeq" id="WP_175269710.1">
    <property type="nucleotide sequence ID" value="NZ_JABFCR010000028.1"/>
</dbReference>
<dbReference type="Pfam" id="PF14905">
    <property type="entry name" value="OMP_b-brl_3"/>
    <property type="match status" value="1"/>
</dbReference>